<organism evidence="1 2">
    <name type="scientific">Dendrolimus kikuchii</name>
    <dbReference type="NCBI Taxonomy" id="765133"/>
    <lineage>
        <taxon>Eukaryota</taxon>
        <taxon>Metazoa</taxon>
        <taxon>Ecdysozoa</taxon>
        <taxon>Arthropoda</taxon>
        <taxon>Hexapoda</taxon>
        <taxon>Insecta</taxon>
        <taxon>Pterygota</taxon>
        <taxon>Neoptera</taxon>
        <taxon>Endopterygota</taxon>
        <taxon>Lepidoptera</taxon>
        <taxon>Glossata</taxon>
        <taxon>Ditrysia</taxon>
        <taxon>Bombycoidea</taxon>
        <taxon>Lasiocampidae</taxon>
        <taxon>Dendrolimus</taxon>
    </lineage>
</organism>
<keyword evidence="2" id="KW-1185">Reference proteome</keyword>
<sequence length="149" mass="16012">MNRCGGGWGGRGGAASAGGRCVEGCAAARQSCAVVVRPPPGPPRAAGARSHGEPEPGCGPKPRGSAQRPGVRLWTRRPRSSRRFSRLIIYVYLAGRCSSEDSAGRLVQVRSSVLRRGPPTLRPEVHPMHPPRKVNRSVVTEERLYTILN</sequence>
<gene>
    <name evidence="1" type="ORF">K1T71_003809</name>
</gene>
<reference evidence="1 2" key="1">
    <citation type="journal article" date="2021" name="Front. Genet.">
        <title>Chromosome-Level Genome Assembly Reveals Significant Gene Expansion in the Toll and IMD Signaling Pathways of Dendrolimus kikuchii.</title>
        <authorList>
            <person name="Zhou J."/>
            <person name="Wu P."/>
            <person name="Xiong Z."/>
            <person name="Liu N."/>
            <person name="Zhao N."/>
            <person name="Ji M."/>
            <person name="Qiu Y."/>
            <person name="Yang B."/>
        </authorList>
    </citation>
    <scope>NUCLEOTIDE SEQUENCE [LARGE SCALE GENOMIC DNA]</scope>
    <source>
        <strain evidence="1">Ann1</strain>
    </source>
</reference>
<protein>
    <submittedName>
        <fullName evidence="1">Uncharacterized protein</fullName>
    </submittedName>
</protein>
<comment type="caution">
    <text evidence="1">The sequence shown here is derived from an EMBL/GenBank/DDBJ whole genome shotgun (WGS) entry which is preliminary data.</text>
</comment>
<proteinExistence type="predicted"/>
<evidence type="ECO:0000313" key="1">
    <source>
        <dbReference type="EMBL" id="KAJ0180405.1"/>
    </source>
</evidence>
<name>A0ACC1D967_9NEOP</name>
<accession>A0ACC1D967</accession>
<dbReference type="Proteomes" id="UP000824533">
    <property type="component" value="Linkage Group LG06"/>
</dbReference>
<dbReference type="EMBL" id="CM034392">
    <property type="protein sequence ID" value="KAJ0180405.1"/>
    <property type="molecule type" value="Genomic_DNA"/>
</dbReference>
<evidence type="ECO:0000313" key="2">
    <source>
        <dbReference type="Proteomes" id="UP000824533"/>
    </source>
</evidence>